<organism evidence="2 3">
    <name type="scientific">Ustilago trichophora</name>
    <dbReference type="NCBI Taxonomy" id="86804"/>
    <lineage>
        <taxon>Eukaryota</taxon>
        <taxon>Fungi</taxon>
        <taxon>Dikarya</taxon>
        <taxon>Basidiomycota</taxon>
        <taxon>Ustilaginomycotina</taxon>
        <taxon>Ustilaginomycetes</taxon>
        <taxon>Ustilaginales</taxon>
        <taxon>Ustilaginaceae</taxon>
        <taxon>Ustilago</taxon>
    </lineage>
</organism>
<evidence type="ECO:0000313" key="2">
    <source>
        <dbReference type="EMBL" id="SPO28731.1"/>
    </source>
</evidence>
<reference evidence="2 3" key="1">
    <citation type="submission" date="2018-03" db="EMBL/GenBank/DDBJ databases">
        <authorList>
            <person name="Guldener U."/>
        </authorList>
    </citation>
    <scope>NUCLEOTIDE SEQUENCE [LARGE SCALE GENOMIC DNA]</scope>
    <source>
        <strain evidence="2 3">NBRC100155</strain>
    </source>
</reference>
<protein>
    <submittedName>
        <fullName evidence="2">Uncharacterized protein</fullName>
    </submittedName>
</protein>
<feature type="transmembrane region" description="Helical" evidence="1">
    <location>
        <begin position="100"/>
        <end position="122"/>
    </location>
</feature>
<dbReference type="AlphaFoldDB" id="A0A5C3EGZ6"/>
<sequence length="124" mass="13518">MVTAASVRAGQGGCWWRVLVAAVGHTRSDKSGETRPTTARIAPKSFAVRLGHISHRSHLLTTDRHGDIHCCGHTTNSSHDEIGLQRLLGKEKRTNNMSSFCYGLYAGTMLWLGFNSVVAWQAGV</sequence>
<dbReference type="Proteomes" id="UP000324022">
    <property type="component" value="Unassembled WGS sequence"/>
</dbReference>
<proteinExistence type="predicted"/>
<keyword evidence="3" id="KW-1185">Reference proteome</keyword>
<dbReference type="EMBL" id="OOIN01000024">
    <property type="protein sequence ID" value="SPO28731.1"/>
    <property type="molecule type" value="Genomic_DNA"/>
</dbReference>
<evidence type="ECO:0000313" key="3">
    <source>
        <dbReference type="Proteomes" id="UP000324022"/>
    </source>
</evidence>
<gene>
    <name evidence="2" type="ORF">UTRI_04609</name>
</gene>
<evidence type="ECO:0000256" key="1">
    <source>
        <dbReference type="SAM" id="Phobius"/>
    </source>
</evidence>
<keyword evidence="1" id="KW-1133">Transmembrane helix</keyword>
<keyword evidence="1" id="KW-0812">Transmembrane</keyword>
<name>A0A5C3EGZ6_9BASI</name>
<accession>A0A5C3EGZ6</accession>
<keyword evidence="1" id="KW-0472">Membrane</keyword>